<evidence type="ECO:0000313" key="2">
    <source>
        <dbReference type="Proteomes" id="UP001064879"/>
    </source>
</evidence>
<dbReference type="EMBL" id="CP093443">
    <property type="protein sequence ID" value="UVI35911.1"/>
    <property type="molecule type" value="Genomic_DNA"/>
</dbReference>
<dbReference type="InterPro" id="IPR029058">
    <property type="entry name" value="AB_hydrolase_fold"/>
</dbReference>
<keyword evidence="2" id="KW-1185">Reference proteome</keyword>
<dbReference type="SUPFAM" id="SSF53474">
    <property type="entry name" value="alpha/beta-Hydrolases"/>
    <property type="match status" value="1"/>
</dbReference>
<reference evidence="1" key="1">
    <citation type="submission" date="2022-03" db="EMBL/GenBank/DDBJ databases">
        <title>Brevibacterium spongiae sp. nov., isolated from marine sponge.</title>
        <authorList>
            <person name="Li Z."/>
            <person name="Zhang M."/>
        </authorList>
    </citation>
    <scope>NUCLEOTIDE SEQUENCE</scope>
    <source>
        <strain evidence="1">WHS-Z9</strain>
    </source>
</reference>
<protein>
    <recommendedName>
        <fullName evidence="3">Alpha/beta hydrolase</fullName>
    </recommendedName>
</protein>
<sequence>MTVDSTTRGGGRITVDERADGSGDALQTVMSDIGELSMEASIADFDLATLLTQVPAPITALNLDACRARFHRQLAVVLIELEATLLGVRTAAFAYRQAEKGISEVFGGLLDALGWATGRAIAMSLPVLIPVTLVIGGQVIAVTKILDATGLDDLIVKHFGIDLGKTKAQAKEALITLVFENSDVSGALIEHVLPGIVVGFMGLPPGMLDSPVGHAFWPHDSQSMTVWVLAGANRFGLLLPSDVEVWKAKGLTPPHTEPPRDVEDLYIREANCHRGADSGQVRIEEIVGPDGTTRYIVYVPATTDWSPKSGDNTTDLTTNVQGMAGNDTVMREMVRQAIADAGIGRDAEVMLVGYSQGGITAGSLAADQAFLDDVNVTALMTVGAPVSDFPIDSGIDVLSIEHEQDLVPDLDGGENPASANWSTITVDYDPDELRKAPGLANKTDAELDEMFASAGAAHSSSAYAASIGLLLRAGHPGLERFTAKNSGFFTGDLAKTRDYQGKRKRT</sequence>
<evidence type="ECO:0000313" key="1">
    <source>
        <dbReference type="EMBL" id="UVI35911.1"/>
    </source>
</evidence>
<dbReference type="RefSeq" id="WP_265418526.1">
    <property type="nucleotide sequence ID" value="NZ_CP093443.1"/>
</dbReference>
<dbReference type="Gene3D" id="3.40.50.1820">
    <property type="entry name" value="alpha/beta hydrolase"/>
    <property type="match status" value="1"/>
</dbReference>
<dbReference type="Proteomes" id="UP001064879">
    <property type="component" value="Chromosome"/>
</dbReference>
<name>A0ABY5SS30_9MICO</name>
<proteinExistence type="predicted"/>
<gene>
    <name evidence="1" type="ORF">L1F31_17640</name>
</gene>
<accession>A0ABY5SS30</accession>
<evidence type="ECO:0008006" key="3">
    <source>
        <dbReference type="Google" id="ProtNLM"/>
    </source>
</evidence>
<organism evidence="1 2">
    <name type="scientific">Brevibacterium spongiae</name>
    <dbReference type="NCBI Taxonomy" id="2909672"/>
    <lineage>
        <taxon>Bacteria</taxon>
        <taxon>Bacillati</taxon>
        <taxon>Actinomycetota</taxon>
        <taxon>Actinomycetes</taxon>
        <taxon>Micrococcales</taxon>
        <taxon>Brevibacteriaceae</taxon>
        <taxon>Brevibacterium</taxon>
    </lineage>
</organism>